<evidence type="ECO:0000256" key="1">
    <source>
        <dbReference type="SAM" id="MobiDB-lite"/>
    </source>
</evidence>
<dbReference type="CDD" id="cd06170">
    <property type="entry name" value="LuxR_C_like"/>
    <property type="match status" value="1"/>
</dbReference>
<dbReference type="EMBL" id="JABEPQ010000005">
    <property type="protein sequence ID" value="NNM47901.1"/>
    <property type="molecule type" value="Genomic_DNA"/>
</dbReference>
<dbReference type="PANTHER" id="PTHR34293">
    <property type="entry name" value="HTH-TYPE TRANSCRIPTIONAL REGULATOR TRMBL2"/>
    <property type="match status" value="1"/>
</dbReference>
<dbReference type="GO" id="GO:0003677">
    <property type="term" value="F:DNA binding"/>
    <property type="evidence" value="ECO:0007669"/>
    <property type="project" value="InterPro"/>
</dbReference>
<name>A0A849HNE3_9MICO</name>
<reference evidence="3 4" key="1">
    <citation type="submission" date="2020-04" db="EMBL/GenBank/DDBJ databases">
        <title>Knoellia sp. isolate from air conditioner.</title>
        <authorList>
            <person name="Chea S."/>
            <person name="Kim D.-U."/>
        </authorList>
    </citation>
    <scope>NUCLEOTIDE SEQUENCE [LARGE SCALE GENOMIC DNA]</scope>
    <source>
        <strain evidence="3 4">DB2414S</strain>
    </source>
</reference>
<dbReference type="InterPro" id="IPR016032">
    <property type="entry name" value="Sig_transdc_resp-reg_C-effctor"/>
</dbReference>
<dbReference type="AlphaFoldDB" id="A0A849HNE3"/>
<proteinExistence type="predicted"/>
<dbReference type="SUPFAM" id="SSF46894">
    <property type="entry name" value="C-terminal effector domain of the bipartite response regulators"/>
    <property type="match status" value="1"/>
</dbReference>
<feature type="domain" description="HTH luxR-type" evidence="2">
    <location>
        <begin position="293"/>
        <end position="358"/>
    </location>
</feature>
<accession>A0A849HNE3</accession>
<dbReference type="Pfam" id="PF00196">
    <property type="entry name" value="GerE"/>
    <property type="match status" value="1"/>
</dbReference>
<dbReference type="RefSeq" id="WP_171245025.1">
    <property type="nucleotide sequence ID" value="NZ_JABEPQ010000005.1"/>
</dbReference>
<dbReference type="Proteomes" id="UP000588586">
    <property type="component" value="Unassembled WGS sequence"/>
</dbReference>
<dbReference type="InterPro" id="IPR036388">
    <property type="entry name" value="WH-like_DNA-bd_sf"/>
</dbReference>
<feature type="region of interest" description="Disordered" evidence="1">
    <location>
        <begin position="1"/>
        <end position="38"/>
    </location>
</feature>
<dbReference type="InterPro" id="IPR000792">
    <property type="entry name" value="Tscrpt_reg_LuxR_C"/>
</dbReference>
<dbReference type="Gene3D" id="1.10.10.10">
    <property type="entry name" value="Winged helix-like DNA-binding domain superfamily/Winged helix DNA-binding domain"/>
    <property type="match status" value="1"/>
</dbReference>
<gene>
    <name evidence="3" type="ORF">HJG52_18095</name>
</gene>
<dbReference type="PANTHER" id="PTHR34293:SF1">
    <property type="entry name" value="HTH-TYPE TRANSCRIPTIONAL REGULATOR TRMBL2"/>
    <property type="match status" value="1"/>
</dbReference>
<dbReference type="InterPro" id="IPR051797">
    <property type="entry name" value="TrmB-like"/>
</dbReference>
<evidence type="ECO:0000259" key="2">
    <source>
        <dbReference type="PROSITE" id="PS50043"/>
    </source>
</evidence>
<dbReference type="GO" id="GO:0006355">
    <property type="term" value="P:regulation of DNA-templated transcription"/>
    <property type="evidence" value="ECO:0007669"/>
    <property type="project" value="InterPro"/>
</dbReference>
<evidence type="ECO:0000313" key="3">
    <source>
        <dbReference type="EMBL" id="NNM47901.1"/>
    </source>
</evidence>
<dbReference type="PROSITE" id="PS50043">
    <property type="entry name" value="HTH_LUXR_2"/>
    <property type="match status" value="1"/>
</dbReference>
<protein>
    <submittedName>
        <fullName evidence="3">Helix-turn-helix transcriptional regulator</fullName>
    </submittedName>
</protein>
<organism evidence="3 4">
    <name type="scientific">Knoellia koreensis</name>
    <dbReference type="NCBI Taxonomy" id="2730921"/>
    <lineage>
        <taxon>Bacteria</taxon>
        <taxon>Bacillati</taxon>
        <taxon>Actinomycetota</taxon>
        <taxon>Actinomycetes</taxon>
        <taxon>Micrococcales</taxon>
        <taxon>Intrasporangiaceae</taxon>
        <taxon>Knoellia</taxon>
    </lineage>
</organism>
<sequence length="360" mass="38360">MARAKGDRSATGQQGGHRASSAGGSGADADPPLPRTSALDLTDSALEQAVTRVFLAVVQHPDPTRALLVAQGLETELVDRSLEVLSARGLVRLHGGGHIEVVPPDVSLPALAMSYERRARETRSAAHELAQVFFHARASRRTQDTSAIQVLTSLDEVSSATSEAVATATEQIRSFRTMSPRTRAVIDSPLHSHSAPTLGPDGTPLPCYAVFDPAILEADNILAVLRAREEGGELARFSNAVPFSAIIVDDTAAVVDLSEFDGTGYGSLFVRSRPAVLGLISLFDRLWELGHPLDQSAARASRHDQTILSMLATGVTDATIARQVGISQRTVERRVRALMDELGANTRFQAGVLAARRGLL</sequence>
<dbReference type="SMART" id="SM00421">
    <property type="entry name" value="HTH_LUXR"/>
    <property type="match status" value="1"/>
</dbReference>
<evidence type="ECO:0000313" key="4">
    <source>
        <dbReference type="Proteomes" id="UP000588586"/>
    </source>
</evidence>
<comment type="caution">
    <text evidence="3">The sequence shown here is derived from an EMBL/GenBank/DDBJ whole genome shotgun (WGS) entry which is preliminary data.</text>
</comment>
<keyword evidence="4" id="KW-1185">Reference proteome</keyword>